<gene>
    <name evidence="4" type="ORF">Ae201684_006692</name>
</gene>
<dbReference type="InterPro" id="IPR018247">
    <property type="entry name" value="EF_Hand_1_Ca_BS"/>
</dbReference>
<dbReference type="PROSITE" id="PS00018">
    <property type="entry name" value="EF_HAND_1"/>
    <property type="match status" value="2"/>
</dbReference>
<comment type="caution">
    <text evidence="4">The sequence shown here is derived from an EMBL/GenBank/DDBJ whole genome shotgun (WGS) entry which is preliminary data.</text>
</comment>
<feature type="domain" description="EF-hand" evidence="3">
    <location>
        <begin position="910"/>
        <end position="945"/>
    </location>
</feature>
<dbReference type="Gene3D" id="1.10.238.10">
    <property type="entry name" value="EF-hand"/>
    <property type="match status" value="5"/>
</dbReference>
<keyword evidence="5" id="KW-1185">Reference proteome</keyword>
<accession>A0A6G0XBK3</accession>
<evidence type="ECO:0000313" key="4">
    <source>
        <dbReference type="EMBL" id="KAF0737536.1"/>
    </source>
</evidence>
<dbReference type="GO" id="GO:0005509">
    <property type="term" value="F:calcium ion binding"/>
    <property type="evidence" value="ECO:0007669"/>
    <property type="project" value="InterPro"/>
</dbReference>
<dbReference type="Pfam" id="PF13499">
    <property type="entry name" value="EF-hand_7"/>
    <property type="match status" value="1"/>
</dbReference>
<keyword evidence="1" id="KW-0106">Calcium</keyword>
<protein>
    <recommendedName>
        <fullName evidence="3">EF-hand domain-containing protein</fullName>
    </recommendedName>
</protein>
<dbReference type="VEuPathDB" id="FungiDB:AeMF1_015546"/>
<dbReference type="PANTHER" id="PTHR20875">
    <property type="entry name" value="EF-HAND CALCIUM-BINDING DOMAIN-CONTAINING PROTEIN 6-RELATED"/>
    <property type="match status" value="1"/>
</dbReference>
<dbReference type="SUPFAM" id="SSF47473">
    <property type="entry name" value="EF-hand"/>
    <property type="match status" value="4"/>
</dbReference>
<dbReference type="AlphaFoldDB" id="A0A6G0XBK3"/>
<dbReference type="InterPro" id="IPR011992">
    <property type="entry name" value="EF-hand-dom_pair"/>
</dbReference>
<evidence type="ECO:0000256" key="1">
    <source>
        <dbReference type="ARBA" id="ARBA00022837"/>
    </source>
</evidence>
<dbReference type="PANTHER" id="PTHR20875:SF0">
    <property type="entry name" value="GH12158P"/>
    <property type="match status" value="1"/>
</dbReference>
<sequence>MDNFAPSVTPRPQKTPSPRKARTLVAGGSNRGPAVSPIKVSASLSLSKQQPVEEPPMRPSKLKWEGDTHVVRNLQSHIHFGNTAVSGVGEIVQVFDGYGIRLSTDEAKALLCEYEENNDLKLSYQDFVDHFALMLRSKESGKRHAIKKTRLTEHVKHLQTFQHSAVQEMNELLKERLRDSWSTFRETLRSLDKDKSGFLPAGEFLKVLRKFNIPVTMDSLENLFLRYDANGDGIVNYAEFIAQFGASFSNSNAERVGNSILQHTAHDFSVAAVDEKVQTSFLRGQVRKLVDDKIAATWTHLRPAILQLAIDKHGFLLPDEFKRILQRFDISMTDAQFQQLLACYDTNKDGLVSAVELFNHFGEEMKFGDEPNPSSSSSPPPHKTKFVLAERTSLVMGEKINQSDLPNIKEHFSKLADSTWHAMYLDFVAADIHKTGWIPRAQFLHILGEYMGDLPQQNILSIFRSCGSHHNDLMNYRDLVKSYRPKVMGLYAPHPNKNTMNAPKQSPTEYLIMEMSIREKRAKMDLQVWKTLKNQVIAADVKRVGRVTADCFTSIVKHHMNLRDDQIAFLCLFYEDKANTHHTCAIRYSSFLTDYDTDTRAQQTLLEHFSFEEEDDMDAPPPVVAPPPPQLRRPPLDAVKEAIRLDIKSIEAALLHADPDAKGFVSRDAWLAILKDHHIKCEPSMYDQLFARYTNAHLDAIAYREVLLDFNAGLLGKPIGSGMDGGVRESLSEESSRLHNVDADIRTVEDARVILRHHLTSSPSLQRRVYKYFSLVDTAKSGQLPYVEVRRVLEKVGLPFQDPQVFTAFAKYYDVDETGMVPYLDMLHANGGKDPDKMTGMSDLASNCSYYSAISIAPKAAVAKRSKQQPVVAKDAFATNVVTRHVEEGKMAVGGHALIVEEKIKSLLTKRWKTIHKMFQQIDTDKHGVVSQASFKKVMENMGLALTFEEVLRICMKYDADNSGRINYNAFLKQHVEGKSLTFSELQKPDANLPALSPRKSKVPEEIRSVLKQKWKSIYASLRKLDASNAGRLSPQHFRHLLEWFGIALTDDVYYALLKDFDSMDDGHVNYNAFMRACLE</sequence>
<dbReference type="CDD" id="cd00051">
    <property type="entry name" value="EFh"/>
    <property type="match status" value="2"/>
</dbReference>
<feature type="domain" description="EF-hand" evidence="3">
    <location>
        <begin position="332"/>
        <end position="367"/>
    </location>
</feature>
<dbReference type="PROSITE" id="PS50222">
    <property type="entry name" value="EF_HAND_2"/>
    <property type="match status" value="6"/>
</dbReference>
<proteinExistence type="predicted"/>
<feature type="domain" description="EF-hand" evidence="3">
    <location>
        <begin position="645"/>
        <end position="680"/>
    </location>
</feature>
<dbReference type="EMBL" id="VJMJ01000084">
    <property type="protein sequence ID" value="KAF0737536.1"/>
    <property type="molecule type" value="Genomic_DNA"/>
</dbReference>
<feature type="region of interest" description="Disordered" evidence="2">
    <location>
        <begin position="1"/>
        <end position="36"/>
    </location>
</feature>
<feature type="domain" description="EF-hand" evidence="3">
    <location>
        <begin position="764"/>
        <end position="799"/>
    </location>
</feature>
<dbReference type="InterPro" id="IPR052603">
    <property type="entry name" value="EFCB6"/>
</dbReference>
<dbReference type="InterPro" id="IPR002048">
    <property type="entry name" value="EF_hand_dom"/>
</dbReference>
<reference evidence="4 5" key="1">
    <citation type="submission" date="2019-07" db="EMBL/GenBank/DDBJ databases">
        <title>Genomics analysis of Aphanomyces spp. identifies a new class of oomycete effector associated with host adaptation.</title>
        <authorList>
            <person name="Gaulin E."/>
        </authorList>
    </citation>
    <scope>NUCLEOTIDE SEQUENCE [LARGE SCALE GENOMIC DNA]</scope>
    <source>
        <strain evidence="4 5">ATCC 201684</strain>
    </source>
</reference>
<dbReference type="Proteomes" id="UP000481153">
    <property type="component" value="Unassembled WGS sequence"/>
</dbReference>
<evidence type="ECO:0000313" key="5">
    <source>
        <dbReference type="Proteomes" id="UP000481153"/>
    </source>
</evidence>
<evidence type="ECO:0000259" key="3">
    <source>
        <dbReference type="PROSITE" id="PS50222"/>
    </source>
</evidence>
<feature type="domain" description="EF-hand" evidence="3">
    <location>
        <begin position="215"/>
        <end position="250"/>
    </location>
</feature>
<feature type="domain" description="EF-hand" evidence="3">
    <location>
        <begin position="179"/>
        <end position="214"/>
    </location>
</feature>
<organism evidence="4 5">
    <name type="scientific">Aphanomyces euteiches</name>
    <dbReference type="NCBI Taxonomy" id="100861"/>
    <lineage>
        <taxon>Eukaryota</taxon>
        <taxon>Sar</taxon>
        <taxon>Stramenopiles</taxon>
        <taxon>Oomycota</taxon>
        <taxon>Saprolegniomycetes</taxon>
        <taxon>Saprolegniales</taxon>
        <taxon>Verrucalvaceae</taxon>
        <taxon>Aphanomyces</taxon>
    </lineage>
</organism>
<dbReference type="GO" id="GO:0005654">
    <property type="term" value="C:nucleoplasm"/>
    <property type="evidence" value="ECO:0007669"/>
    <property type="project" value="TreeGrafter"/>
</dbReference>
<name>A0A6G0XBK3_9STRA</name>
<dbReference type="SMART" id="SM00054">
    <property type="entry name" value="EFh"/>
    <property type="match status" value="9"/>
</dbReference>
<evidence type="ECO:0000256" key="2">
    <source>
        <dbReference type="SAM" id="MobiDB-lite"/>
    </source>
</evidence>